<feature type="compositionally biased region" description="Acidic residues" evidence="1">
    <location>
        <begin position="85"/>
        <end position="94"/>
    </location>
</feature>
<proteinExistence type="predicted"/>
<name>A0ABN9XW57_9DINO</name>
<reference evidence="2" key="1">
    <citation type="submission" date="2023-10" db="EMBL/GenBank/DDBJ databases">
        <authorList>
            <person name="Chen Y."/>
            <person name="Shah S."/>
            <person name="Dougan E. K."/>
            <person name="Thang M."/>
            <person name="Chan C."/>
        </authorList>
    </citation>
    <scope>NUCLEOTIDE SEQUENCE [LARGE SCALE GENOMIC DNA]</scope>
</reference>
<evidence type="ECO:0000313" key="2">
    <source>
        <dbReference type="EMBL" id="CAK0902915.1"/>
    </source>
</evidence>
<organism evidence="2 3">
    <name type="scientific">Prorocentrum cordatum</name>
    <dbReference type="NCBI Taxonomy" id="2364126"/>
    <lineage>
        <taxon>Eukaryota</taxon>
        <taxon>Sar</taxon>
        <taxon>Alveolata</taxon>
        <taxon>Dinophyceae</taxon>
        <taxon>Prorocentrales</taxon>
        <taxon>Prorocentraceae</taxon>
        <taxon>Prorocentrum</taxon>
    </lineage>
</organism>
<protein>
    <submittedName>
        <fullName evidence="2">Uncharacterized protein</fullName>
    </submittedName>
</protein>
<dbReference type="Proteomes" id="UP001189429">
    <property type="component" value="Unassembled WGS sequence"/>
</dbReference>
<accession>A0ABN9XW57</accession>
<evidence type="ECO:0000313" key="3">
    <source>
        <dbReference type="Proteomes" id="UP001189429"/>
    </source>
</evidence>
<keyword evidence="3" id="KW-1185">Reference proteome</keyword>
<feature type="region of interest" description="Disordered" evidence="1">
    <location>
        <begin position="1"/>
        <end position="95"/>
    </location>
</feature>
<feature type="compositionally biased region" description="Basic residues" evidence="1">
    <location>
        <begin position="127"/>
        <end position="140"/>
    </location>
</feature>
<dbReference type="EMBL" id="CAUYUJ010021137">
    <property type="protein sequence ID" value="CAK0902915.1"/>
    <property type="molecule type" value="Genomic_DNA"/>
</dbReference>
<evidence type="ECO:0000256" key="1">
    <source>
        <dbReference type="SAM" id="MobiDB-lite"/>
    </source>
</evidence>
<sequence>MFPPGQIPHLVNDQTWIGEKWDSGSGDSVSRLPGWSTSSPASERLEPCDQQWRQGGVRANSPHSGRLQPNARGSDGRIMDGGRGEEEEEEEEEGTLARWQILDCPDGAGGGCHCRAGLPARAPSFGRPRRAGTGRSKPRQRSSQEATLRPQAPGIKSLEKV</sequence>
<gene>
    <name evidence="2" type="ORF">PCOR1329_LOCUS79375</name>
</gene>
<comment type="caution">
    <text evidence="2">The sequence shown here is derived from an EMBL/GenBank/DDBJ whole genome shotgun (WGS) entry which is preliminary data.</text>
</comment>
<feature type="compositionally biased region" description="Basic and acidic residues" evidence="1">
    <location>
        <begin position="74"/>
        <end position="84"/>
    </location>
</feature>
<feature type="region of interest" description="Disordered" evidence="1">
    <location>
        <begin position="110"/>
        <end position="161"/>
    </location>
</feature>